<gene>
    <name evidence="1" type="ORF">SPELUC_LOCUS6992</name>
</gene>
<evidence type="ECO:0000313" key="1">
    <source>
        <dbReference type="EMBL" id="CAG8597712.1"/>
    </source>
</evidence>
<proteinExistence type="predicted"/>
<organism evidence="1 2">
    <name type="scientific">Cetraspora pellucida</name>
    <dbReference type="NCBI Taxonomy" id="1433469"/>
    <lineage>
        <taxon>Eukaryota</taxon>
        <taxon>Fungi</taxon>
        <taxon>Fungi incertae sedis</taxon>
        <taxon>Mucoromycota</taxon>
        <taxon>Glomeromycotina</taxon>
        <taxon>Glomeromycetes</taxon>
        <taxon>Diversisporales</taxon>
        <taxon>Gigasporaceae</taxon>
        <taxon>Cetraspora</taxon>
    </lineage>
</organism>
<dbReference type="Proteomes" id="UP000789366">
    <property type="component" value="Unassembled WGS sequence"/>
</dbReference>
<comment type="caution">
    <text evidence="1">The sequence shown here is derived from an EMBL/GenBank/DDBJ whole genome shotgun (WGS) entry which is preliminary data.</text>
</comment>
<keyword evidence="2" id="KW-1185">Reference proteome</keyword>
<evidence type="ECO:0000313" key="2">
    <source>
        <dbReference type="Proteomes" id="UP000789366"/>
    </source>
</evidence>
<dbReference type="EMBL" id="CAJVPW010008829">
    <property type="protein sequence ID" value="CAG8597712.1"/>
    <property type="molecule type" value="Genomic_DNA"/>
</dbReference>
<protein>
    <submittedName>
        <fullName evidence="1">4658_t:CDS:1</fullName>
    </submittedName>
</protein>
<sequence length="59" mass="6644">SIKLYLTVKEVITSLDHLNTQQIELNNAVFLEDFLNLSSIGLSCELETSYLLEALSDIK</sequence>
<name>A0ACA9MN42_9GLOM</name>
<reference evidence="1" key="1">
    <citation type="submission" date="2021-06" db="EMBL/GenBank/DDBJ databases">
        <authorList>
            <person name="Kallberg Y."/>
            <person name="Tangrot J."/>
            <person name="Rosling A."/>
        </authorList>
    </citation>
    <scope>NUCLEOTIDE SEQUENCE</scope>
    <source>
        <strain evidence="1">28 12/20/2015</strain>
    </source>
</reference>
<feature type="non-terminal residue" evidence="1">
    <location>
        <position position="1"/>
    </location>
</feature>
<accession>A0ACA9MN42</accession>